<dbReference type="EMBL" id="VZDO01000021">
    <property type="protein sequence ID" value="KAB0676700.1"/>
    <property type="molecule type" value="Genomic_DNA"/>
</dbReference>
<keyword evidence="1" id="KW-0175">Coiled coil</keyword>
<dbReference type="InterPro" id="IPR012347">
    <property type="entry name" value="Ferritin-like"/>
</dbReference>
<evidence type="ECO:0000259" key="3">
    <source>
        <dbReference type="Pfam" id="PF13628"/>
    </source>
</evidence>
<accession>A0A7V7TUQ1</accession>
<gene>
    <name evidence="4" type="ORF">F6X38_20570</name>
</gene>
<dbReference type="Pfam" id="PF13628">
    <property type="entry name" value="DUF4142"/>
    <property type="match status" value="1"/>
</dbReference>
<proteinExistence type="predicted"/>
<keyword evidence="5" id="KW-1185">Reference proteome</keyword>
<dbReference type="Gene3D" id="1.20.1260.10">
    <property type="match status" value="1"/>
</dbReference>
<sequence>MSKLTLTAAAFFMTLGSAAVAQTPSVNDDEFLMKAAVGNTFEIEESKLALERASDPKLKQFAQQMIDDHQNALQKLQNAAGDAKGKAEMKLDQPHQAKVDNLKTFNGRDFDKVYIADQIASHDETVSLLSDYDQNGQNDDLGDWVDDALPVVKQHKMMIDAM</sequence>
<feature type="coiled-coil region" evidence="1">
    <location>
        <begin position="59"/>
        <end position="86"/>
    </location>
</feature>
<evidence type="ECO:0000256" key="1">
    <source>
        <dbReference type="SAM" id="Coils"/>
    </source>
</evidence>
<dbReference type="RefSeq" id="WP_150973080.1">
    <property type="nucleotide sequence ID" value="NZ_VZDO01000021.1"/>
</dbReference>
<evidence type="ECO:0000256" key="2">
    <source>
        <dbReference type="SAM" id="SignalP"/>
    </source>
</evidence>
<keyword evidence="2" id="KW-0732">Signal</keyword>
<evidence type="ECO:0000313" key="5">
    <source>
        <dbReference type="Proteomes" id="UP000432089"/>
    </source>
</evidence>
<feature type="signal peptide" evidence="2">
    <location>
        <begin position="1"/>
        <end position="21"/>
    </location>
</feature>
<name>A0A7V7TUQ1_9HYPH</name>
<evidence type="ECO:0000313" key="4">
    <source>
        <dbReference type="EMBL" id="KAB0676700.1"/>
    </source>
</evidence>
<organism evidence="4 5">
    <name type="scientific">Plantimonas leprariae</name>
    <dbReference type="NCBI Taxonomy" id="2615207"/>
    <lineage>
        <taxon>Bacteria</taxon>
        <taxon>Pseudomonadati</taxon>
        <taxon>Pseudomonadota</taxon>
        <taxon>Alphaproteobacteria</taxon>
        <taxon>Hyphomicrobiales</taxon>
        <taxon>Aurantimonadaceae</taxon>
        <taxon>Plantimonas</taxon>
    </lineage>
</organism>
<comment type="caution">
    <text evidence="4">The sequence shown here is derived from an EMBL/GenBank/DDBJ whole genome shotgun (WGS) entry which is preliminary data.</text>
</comment>
<feature type="domain" description="DUF4142" evidence="3">
    <location>
        <begin position="27"/>
        <end position="161"/>
    </location>
</feature>
<dbReference type="PANTHER" id="PTHR38593:SF1">
    <property type="entry name" value="BLR2558 PROTEIN"/>
    <property type="match status" value="1"/>
</dbReference>
<reference evidence="4 5" key="1">
    <citation type="submission" date="2019-09" db="EMBL/GenBank/DDBJ databases">
        <title>YIM 132180 draft genome.</title>
        <authorList>
            <person name="Zhang K."/>
        </authorList>
    </citation>
    <scope>NUCLEOTIDE SEQUENCE [LARGE SCALE GENOMIC DNA]</scope>
    <source>
        <strain evidence="4 5">YIM 132180</strain>
    </source>
</reference>
<feature type="chain" id="PRO_5030936404" evidence="2">
    <location>
        <begin position="22"/>
        <end position="162"/>
    </location>
</feature>
<dbReference type="InterPro" id="IPR025419">
    <property type="entry name" value="DUF4142"/>
</dbReference>
<dbReference type="AlphaFoldDB" id="A0A7V7TUQ1"/>
<dbReference type="PANTHER" id="PTHR38593">
    <property type="entry name" value="BLR2558 PROTEIN"/>
    <property type="match status" value="1"/>
</dbReference>
<dbReference type="Proteomes" id="UP000432089">
    <property type="component" value="Unassembled WGS sequence"/>
</dbReference>
<protein>
    <submittedName>
        <fullName evidence="4">DUF4142 domain-containing protein</fullName>
    </submittedName>
</protein>